<dbReference type="Proteomes" id="UP000386466">
    <property type="component" value="Unassembled WGS sequence"/>
</dbReference>
<feature type="non-terminal residue" evidence="1">
    <location>
        <position position="1"/>
    </location>
</feature>
<protein>
    <submittedName>
        <fullName evidence="1">Splicing factor 3a subunit 3</fullName>
    </submittedName>
</protein>
<dbReference type="EMBL" id="CAAGRJ010023219">
    <property type="protein sequence ID" value="VFV36806.1"/>
    <property type="molecule type" value="Genomic_DNA"/>
</dbReference>
<gene>
    <name evidence="1" type="ORF">LYPA_23C011032</name>
</gene>
<sequence length="126" mass="14787">DKEQLMDILAKQMLTKKFTVWDQMNSDHHTRTMQDRYMEVSGNLQEILKQTKNFHQKHPNEICVPMSVEFEELLKAGENPSEEAGRLEEFTDEKGCCGYLDLHDCYLKDINLKPSEKLDYHVPVNL</sequence>
<evidence type="ECO:0000313" key="2">
    <source>
        <dbReference type="Proteomes" id="UP000386466"/>
    </source>
</evidence>
<name>A0A485NYV2_LYNPA</name>
<dbReference type="AlphaFoldDB" id="A0A485NYV2"/>
<reference evidence="1 2" key="1">
    <citation type="submission" date="2019-01" db="EMBL/GenBank/DDBJ databases">
        <authorList>
            <person name="Alioto T."/>
            <person name="Alioto T."/>
        </authorList>
    </citation>
    <scope>NUCLEOTIDE SEQUENCE [LARGE SCALE GENOMIC DNA]</scope>
</reference>
<keyword evidence="2" id="KW-1185">Reference proteome</keyword>
<accession>A0A485NYV2</accession>
<organism evidence="1 2">
    <name type="scientific">Lynx pardinus</name>
    <name type="common">Iberian lynx</name>
    <name type="synonym">Felis pardina</name>
    <dbReference type="NCBI Taxonomy" id="191816"/>
    <lineage>
        <taxon>Eukaryota</taxon>
        <taxon>Metazoa</taxon>
        <taxon>Chordata</taxon>
        <taxon>Craniata</taxon>
        <taxon>Vertebrata</taxon>
        <taxon>Euteleostomi</taxon>
        <taxon>Mammalia</taxon>
        <taxon>Eutheria</taxon>
        <taxon>Laurasiatheria</taxon>
        <taxon>Carnivora</taxon>
        <taxon>Feliformia</taxon>
        <taxon>Felidae</taxon>
        <taxon>Felinae</taxon>
        <taxon>Lynx</taxon>
    </lineage>
</organism>
<evidence type="ECO:0000313" key="1">
    <source>
        <dbReference type="EMBL" id="VFV36806.1"/>
    </source>
</evidence>
<proteinExistence type="predicted"/>